<protein>
    <submittedName>
        <fullName evidence="1">Uncharacterized protein</fullName>
    </submittedName>
</protein>
<organism evidence="1 2">
    <name type="scientific">Listeria phage LMTA-148</name>
    <dbReference type="NCBI Taxonomy" id="1486413"/>
    <lineage>
        <taxon>Viruses</taxon>
        <taxon>Duplodnaviria</taxon>
        <taxon>Heunggongvirae</taxon>
        <taxon>Uroviricota</taxon>
        <taxon>Caudoviricetes</taxon>
        <taxon>Herelleviridae</taxon>
        <taxon>Jasinskavirinae</taxon>
        <taxon>Pecentumvirus</taxon>
        <taxon>Pecentumvirus LMTA148</taxon>
    </lineage>
</organism>
<keyword evidence="2" id="KW-1185">Reference proteome</keyword>
<name>A0A068C7Q2_9CAUD</name>
<proteinExistence type="predicted"/>
<dbReference type="GeneID" id="20282820"/>
<evidence type="ECO:0000313" key="2">
    <source>
        <dbReference type="Proteomes" id="UP000027391"/>
    </source>
</evidence>
<sequence length="80" mass="9193">MEKFKSLGEATGEELAFVLESNSQIFDDVLDIAEKNLGKEDFDEDVRNNGHFDVALCYIEIYAEDNPNILFEKNTFQLKN</sequence>
<accession>A0A068C7Q2</accession>
<dbReference type="Proteomes" id="UP000027391">
    <property type="component" value="Segment"/>
</dbReference>
<dbReference type="EMBL" id="KJ591604">
    <property type="protein sequence ID" value="AID17288.1"/>
    <property type="molecule type" value="Genomic_DNA"/>
</dbReference>
<reference evidence="1 2" key="1">
    <citation type="submission" date="2014-03" db="EMBL/GenBank/DDBJ databases">
        <title>Genome sequencing of lytic Listeria phages.</title>
        <authorList>
            <person name="Woolston J."/>
            <person name="Rajanna C."/>
            <person name="Abuladze T."/>
            <person name="Li M."/>
            <person name="Anderson B."/>
            <person name="Sulakvelidze A."/>
        </authorList>
    </citation>
    <scope>NUCLEOTIDE SEQUENCE [LARGE SCALE GENOMIC DNA]</scope>
</reference>
<evidence type="ECO:0000313" key="1">
    <source>
        <dbReference type="EMBL" id="AID17288.1"/>
    </source>
</evidence>
<dbReference type="RefSeq" id="YP_009055599.1">
    <property type="nucleotide sequence ID" value="NC_024787.1"/>
</dbReference>
<dbReference type="KEGG" id="vg:20282820"/>